<proteinExistence type="predicted"/>
<dbReference type="SUPFAM" id="SSF46689">
    <property type="entry name" value="Homeodomain-like"/>
    <property type="match status" value="1"/>
</dbReference>
<dbReference type="PROSITE" id="PS50977">
    <property type="entry name" value="HTH_TETR_2"/>
    <property type="match status" value="1"/>
</dbReference>
<evidence type="ECO:0000313" key="5">
    <source>
        <dbReference type="EMBL" id="VTO97898.1"/>
    </source>
</evidence>
<dbReference type="Gene3D" id="1.10.357.10">
    <property type="entry name" value="Tetracycline Repressor, domain 2"/>
    <property type="match status" value="1"/>
</dbReference>
<dbReference type="GO" id="GO:0003700">
    <property type="term" value="F:DNA-binding transcription factor activity"/>
    <property type="evidence" value="ECO:0007669"/>
    <property type="project" value="TreeGrafter"/>
</dbReference>
<feature type="domain" description="HTH tetR-type" evidence="4">
    <location>
        <begin position="44"/>
        <end position="104"/>
    </location>
</feature>
<dbReference type="PANTHER" id="PTHR30055:SF209">
    <property type="entry name" value="POSSIBLE TRANSCRIPTIONAL REGULATORY PROTEIN (PROBABLY TETR-FAMILY)"/>
    <property type="match status" value="1"/>
</dbReference>
<feature type="DNA-binding region" description="H-T-H motif" evidence="2">
    <location>
        <begin position="67"/>
        <end position="86"/>
    </location>
</feature>
<dbReference type="Pfam" id="PF00440">
    <property type="entry name" value="TetR_N"/>
    <property type="match status" value="1"/>
</dbReference>
<dbReference type="InterPro" id="IPR009057">
    <property type="entry name" value="Homeodomain-like_sf"/>
</dbReference>
<feature type="region of interest" description="Disordered" evidence="3">
    <location>
        <begin position="1"/>
        <end position="21"/>
    </location>
</feature>
<dbReference type="EMBL" id="LR589082">
    <property type="protein sequence ID" value="VTO97898.1"/>
    <property type="molecule type" value="Genomic_DNA"/>
</dbReference>
<dbReference type="InterPro" id="IPR050109">
    <property type="entry name" value="HTH-type_TetR-like_transc_reg"/>
</dbReference>
<dbReference type="GO" id="GO:0000976">
    <property type="term" value="F:transcription cis-regulatory region binding"/>
    <property type="evidence" value="ECO:0007669"/>
    <property type="project" value="TreeGrafter"/>
</dbReference>
<dbReference type="AlphaFoldDB" id="A0A653EKB3"/>
<accession>A0A653EKB3</accession>
<organism evidence="5">
    <name type="scientific">Mycobacterium riyadhense</name>
    <dbReference type="NCBI Taxonomy" id="486698"/>
    <lineage>
        <taxon>Bacteria</taxon>
        <taxon>Bacillati</taxon>
        <taxon>Actinomycetota</taxon>
        <taxon>Actinomycetes</taxon>
        <taxon>Mycobacteriales</taxon>
        <taxon>Mycobacteriaceae</taxon>
        <taxon>Mycobacterium</taxon>
    </lineage>
</organism>
<evidence type="ECO:0000256" key="3">
    <source>
        <dbReference type="SAM" id="MobiDB-lite"/>
    </source>
</evidence>
<reference evidence="5" key="1">
    <citation type="submission" date="2019-05" db="EMBL/GenBank/DDBJ databases">
        <authorList>
            <person name="Naeem R."/>
            <person name="Antony C."/>
            <person name="Guan Q."/>
        </authorList>
    </citation>
    <scope>NUCLEOTIDE SEQUENCE</scope>
    <source>
        <strain evidence="5">2</strain>
    </source>
</reference>
<evidence type="ECO:0000256" key="2">
    <source>
        <dbReference type="PROSITE-ProRule" id="PRU00335"/>
    </source>
</evidence>
<protein>
    <submittedName>
        <fullName evidence="5">Bacterial regulatory proteins, tetR family</fullName>
    </submittedName>
</protein>
<dbReference type="InterPro" id="IPR001647">
    <property type="entry name" value="HTH_TetR"/>
</dbReference>
<gene>
    <name evidence="5" type="ORF">BIN_B_02283</name>
</gene>
<keyword evidence="1 2" id="KW-0238">DNA-binding</keyword>
<sequence>MTKPDHGPIYSGPRYSARVSDAEQFGELPVSAPQRHPPERGDAARNRALIVAAARRLVANRGADAITMDDVAAAAGVGKGTVFRRFGSRAGLMMVLLDEDERASQQAFLFGPPPLGPDAPPLDRLIAFGRERICFVHTHRELLSEANRDPQTRYGPAAVVNRTHVRVLLRFARTTGDLDAQTDALLALLDVDYVGHQLNDRGHTQQSLGDAWESLARKLCGR</sequence>
<dbReference type="PANTHER" id="PTHR30055">
    <property type="entry name" value="HTH-TYPE TRANSCRIPTIONAL REGULATOR RUTR"/>
    <property type="match status" value="1"/>
</dbReference>
<name>A0A653EKB3_9MYCO</name>
<dbReference type="PRINTS" id="PR00455">
    <property type="entry name" value="HTHTETR"/>
</dbReference>
<evidence type="ECO:0000259" key="4">
    <source>
        <dbReference type="PROSITE" id="PS50977"/>
    </source>
</evidence>
<evidence type="ECO:0000256" key="1">
    <source>
        <dbReference type="ARBA" id="ARBA00023125"/>
    </source>
</evidence>